<keyword evidence="3" id="KW-1185">Reference proteome</keyword>
<feature type="domain" description="RNase H type-1" evidence="1">
    <location>
        <begin position="136"/>
        <end position="254"/>
    </location>
</feature>
<dbReference type="PANTHER" id="PTHR47074">
    <property type="entry name" value="BNAC02G40300D PROTEIN"/>
    <property type="match status" value="1"/>
</dbReference>
<dbReference type="InterPro" id="IPR036397">
    <property type="entry name" value="RNaseH_sf"/>
</dbReference>
<accession>A0A9D3WFH2</accession>
<dbReference type="InterPro" id="IPR002156">
    <property type="entry name" value="RNaseH_domain"/>
</dbReference>
<dbReference type="GO" id="GO:0004523">
    <property type="term" value="F:RNA-DNA hybrid ribonuclease activity"/>
    <property type="evidence" value="ECO:0007669"/>
    <property type="project" value="InterPro"/>
</dbReference>
<name>A0A9D3WFH2_9ROSI</name>
<reference evidence="2 3" key="1">
    <citation type="journal article" date="2021" name="Plant Biotechnol. J.">
        <title>Multi-omics assisted identification of the key and species-specific regulatory components of drought-tolerant mechanisms in Gossypium stocksii.</title>
        <authorList>
            <person name="Yu D."/>
            <person name="Ke L."/>
            <person name="Zhang D."/>
            <person name="Wu Y."/>
            <person name="Sun Y."/>
            <person name="Mei J."/>
            <person name="Sun J."/>
            <person name="Sun Y."/>
        </authorList>
    </citation>
    <scope>NUCLEOTIDE SEQUENCE [LARGE SCALE GENOMIC DNA]</scope>
    <source>
        <strain evidence="3">cv. E1</strain>
        <tissue evidence="2">Leaf</tissue>
    </source>
</reference>
<comment type="caution">
    <text evidence="2">The sequence shown here is derived from an EMBL/GenBank/DDBJ whole genome shotgun (WGS) entry which is preliminary data.</text>
</comment>
<dbReference type="InterPro" id="IPR012337">
    <property type="entry name" value="RNaseH-like_sf"/>
</dbReference>
<protein>
    <recommendedName>
        <fullName evidence="1">RNase H type-1 domain-containing protein</fullName>
    </recommendedName>
</protein>
<proteinExistence type="predicted"/>
<gene>
    <name evidence="2" type="ORF">J1N35_006291</name>
</gene>
<dbReference type="OrthoDB" id="1001386at2759"/>
<dbReference type="Pfam" id="PF13456">
    <property type="entry name" value="RVT_3"/>
    <property type="match status" value="1"/>
</dbReference>
<dbReference type="EMBL" id="JAIQCV010000002">
    <property type="protein sequence ID" value="KAH1123131.1"/>
    <property type="molecule type" value="Genomic_DNA"/>
</dbReference>
<dbReference type="Gene3D" id="3.30.420.10">
    <property type="entry name" value="Ribonuclease H-like superfamily/Ribonuclease H"/>
    <property type="match status" value="1"/>
</dbReference>
<dbReference type="AlphaFoldDB" id="A0A9D3WFH2"/>
<dbReference type="InterPro" id="IPR052929">
    <property type="entry name" value="RNase_H-like_EbsB-rel"/>
</dbReference>
<sequence length="288" mass="33000">MEYKKLASDSSCPRCGEQAETVDPVFRVCPVTVEVWRMLTLQNILTETNLGFALWFTLVFDQLTPRNYRLFCCALWAIWGAKNTKVHEGKINTGNDIRNFVNNYIAELEGLETRKTIAVNKKESWVHPPRDFLKINFDGTFDGKNKVSASRVVVRNEKGAIILACSESHNRVESAFAAKAIACRAAIQVGVENNWPALIIEGDSLTIIKKCKNKYQDRSKIGAFIWDIQQLMSRSTIFLFQHVPRFGNVLAHKITVETLKRKEETYLEGRVPEYAMRQEQLERVREPD</sequence>
<evidence type="ECO:0000313" key="3">
    <source>
        <dbReference type="Proteomes" id="UP000828251"/>
    </source>
</evidence>
<evidence type="ECO:0000259" key="1">
    <source>
        <dbReference type="Pfam" id="PF13456"/>
    </source>
</evidence>
<evidence type="ECO:0000313" key="2">
    <source>
        <dbReference type="EMBL" id="KAH1123131.1"/>
    </source>
</evidence>
<dbReference type="PANTHER" id="PTHR47074:SF61">
    <property type="entry name" value="RNASE H TYPE-1 DOMAIN-CONTAINING PROTEIN"/>
    <property type="match status" value="1"/>
</dbReference>
<organism evidence="2 3">
    <name type="scientific">Gossypium stocksii</name>
    <dbReference type="NCBI Taxonomy" id="47602"/>
    <lineage>
        <taxon>Eukaryota</taxon>
        <taxon>Viridiplantae</taxon>
        <taxon>Streptophyta</taxon>
        <taxon>Embryophyta</taxon>
        <taxon>Tracheophyta</taxon>
        <taxon>Spermatophyta</taxon>
        <taxon>Magnoliopsida</taxon>
        <taxon>eudicotyledons</taxon>
        <taxon>Gunneridae</taxon>
        <taxon>Pentapetalae</taxon>
        <taxon>rosids</taxon>
        <taxon>malvids</taxon>
        <taxon>Malvales</taxon>
        <taxon>Malvaceae</taxon>
        <taxon>Malvoideae</taxon>
        <taxon>Gossypium</taxon>
    </lineage>
</organism>
<dbReference type="SUPFAM" id="SSF53098">
    <property type="entry name" value="Ribonuclease H-like"/>
    <property type="match status" value="1"/>
</dbReference>
<dbReference type="Proteomes" id="UP000828251">
    <property type="component" value="Unassembled WGS sequence"/>
</dbReference>
<dbReference type="CDD" id="cd06222">
    <property type="entry name" value="RNase_H_like"/>
    <property type="match status" value="1"/>
</dbReference>
<dbReference type="InterPro" id="IPR044730">
    <property type="entry name" value="RNase_H-like_dom_plant"/>
</dbReference>
<dbReference type="GO" id="GO:0003676">
    <property type="term" value="F:nucleic acid binding"/>
    <property type="evidence" value="ECO:0007669"/>
    <property type="project" value="InterPro"/>
</dbReference>